<evidence type="ECO:0000259" key="7">
    <source>
        <dbReference type="PROSITE" id="PS50089"/>
    </source>
</evidence>
<name>A0A7S1DC09_CYCTE</name>
<feature type="transmembrane region" description="Helical" evidence="6">
    <location>
        <begin position="33"/>
        <end position="54"/>
    </location>
</feature>
<sequence>MYNDSVKTTAMRHLHGHTDDSASGLAGFIQERYGAFAAIVLVGVMLLVVVSCLIREFCQRRYGRNCCQSSLDVRRQQAREERERSREDERLAAELQQELQLVDKEKAIKSTRSERRRKYVEFLRPYTMVVKPNDLCRSVSRFAKSDIKVVTTDPDPLAFIDNESSSNQLSITDEEIGLSRCSEGEQEQEGFRLHDNTTGRRSPLYDAGRDEVQLCLPVLEDNGETKRVDASCSVCLLGYEPGDHVVFSSRKVCQHAFHRDCIMMWLEKGKKRCPICRNFFVPGSSIDDKKVIAHDEDDEFAIRSSDLLRSDDDERARSNTCATAPMKEDSFQNLPIAKSHSLDEEDV</sequence>
<keyword evidence="2 4" id="KW-0863">Zinc-finger</keyword>
<evidence type="ECO:0000256" key="3">
    <source>
        <dbReference type="ARBA" id="ARBA00022833"/>
    </source>
</evidence>
<evidence type="ECO:0000256" key="6">
    <source>
        <dbReference type="SAM" id="Phobius"/>
    </source>
</evidence>
<dbReference type="PANTHER" id="PTHR14155:SF627">
    <property type="entry name" value="OS06G0192800 PROTEIN"/>
    <property type="match status" value="1"/>
</dbReference>
<keyword evidence="3" id="KW-0862">Zinc</keyword>
<dbReference type="EMBL" id="HBFW01021078">
    <property type="protein sequence ID" value="CAD8942503.1"/>
    <property type="molecule type" value="Transcribed_RNA"/>
</dbReference>
<organism evidence="8">
    <name type="scientific">Cyclophora tenuis</name>
    <name type="common">Marine diatom</name>
    <dbReference type="NCBI Taxonomy" id="216820"/>
    <lineage>
        <taxon>Eukaryota</taxon>
        <taxon>Sar</taxon>
        <taxon>Stramenopiles</taxon>
        <taxon>Ochrophyta</taxon>
        <taxon>Bacillariophyta</taxon>
        <taxon>Fragilariophyceae</taxon>
        <taxon>Fragilariophycidae</taxon>
        <taxon>Cyclophorales</taxon>
        <taxon>Cyclophoraceae</taxon>
        <taxon>Cyclophora</taxon>
    </lineage>
</organism>
<feature type="coiled-coil region" evidence="5">
    <location>
        <begin position="78"/>
        <end position="105"/>
    </location>
</feature>
<evidence type="ECO:0000256" key="2">
    <source>
        <dbReference type="ARBA" id="ARBA00022771"/>
    </source>
</evidence>
<keyword evidence="5" id="KW-0175">Coiled coil</keyword>
<dbReference type="InterPro" id="IPR013083">
    <property type="entry name" value="Znf_RING/FYVE/PHD"/>
</dbReference>
<dbReference type="GO" id="GO:0008270">
    <property type="term" value="F:zinc ion binding"/>
    <property type="evidence" value="ECO:0007669"/>
    <property type="project" value="UniProtKB-KW"/>
</dbReference>
<dbReference type="PROSITE" id="PS50089">
    <property type="entry name" value="ZF_RING_2"/>
    <property type="match status" value="1"/>
</dbReference>
<dbReference type="InterPro" id="IPR001841">
    <property type="entry name" value="Znf_RING"/>
</dbReference>
<keyword evidence="1" id="KW-0479">Metal-binding</keyword>
<dbReference type="Pfam" id="PF13639">
    <property type="entry name" value="zf-RING_2"/>
    <property type="match status" value="1"/>
</dbReference>
<reference evidence="8" key="1">
    <citation type="submission" date="2021-01" db="EMBL/GenBank/DDBJ databases">
        <authorList>
            <person name="Corre E."/>
            <person name="Pelletier E."/>
            <person name="Niang G."/>
            <person name="Scheremetjew M."/>
            <person name="Finn R."/>
            <person name="Kale V."/>
            <person name="Holt S."/>
            <person name="Cochrane G."/>
            <person name="Meng A."/>
            <person name="Brown T."/>
            <person name="Cohen L."/>
        </authorList>
    </citation>
    <scope>NUCLEOTIDE SEQUENCE</scope>
    <source>
        <strain evidence="8">ECT3854</strain>
    </source>
</reference>
<dbReference type="SUPFAM" id="SSF57850">
    <property type="entry name" value="RING/U-box"/>
    <property type="match status" value="1"/>
</dbReference>
<dbReference type="InterPro" id="IPR053238">
    <property type="entry name" value="RING-H2_zinc_finger"/>
</dbReference>
<protein>
    <recommendedName>
        <fullName evidence="7">RING-type domain-containing protein</fullName>
    </recommendedName>
</protein>
<evidence type="ECO:0000313" key="8">
    <source>
        <dbReference type="EMBL" id="CAD8942503.1"/>
    </source>
</evidence>
<evidence type="ECO:0000256" key="5">
    <source>
        <dbReference type="SAM" id="Coils"/>
    </source>
</evidence>
<proteinExistence type="predicted"/>
<evidence type="ECO:0000256" key="4">
    <source>
        <dbReference type="PROSITE-ProRule" id="PRU00175"/>
    </source>
</evidence>
<accession>A0A7S1DC09</accession>
<keyword evidence="6" id="KW-1133">Transmembrane helix</keyword>
<dbReference type="AlphaFoldDB" id="A0A7S1DC09"/>
<evidence type="ECO:0000256" key="1">
    <source>
        <dbReference type="ARBA" id="ARBA00022723"/>
    </source>
</evidence>
<dbReference type="PANTHER" id="PTHR14155">
    <property type="entry name" value="RING FINGER DOMAIN-CONTAINING"/>
    <property type="match status" value="1"/>
</dbReference>
<feature type="domain" description="RING-type" evidence="7">
    <location>
        <begin position="232"/>
        <end position="277"/>
    </location>
</feature>
<keyword evidence="6" id="KW-0812">Transmembrane</keyword>
<dbReference type="SMART" id="SM00184">
    <property type="entry name" value="RING"/>
    <property type="match status" value="1"/>
</dbReference>
<gene>
    <name evidence="8" type="ORF">CTEN0397_LOCUS13569</name>
</gene>
<dbReference type="Gene3D" id="3.30.40.10">
    <property type="entry name" value="Zinc/RING finger domain, C3HC4 (zinc finger)"/>
    <property type="match status" value="1"/>
</dbReference>
<keyword evidence="6" id="KW-0472">Membrane</keyword>